<name>T0ZYQ0_9ZZZZ</name>
<dbReference type="InterPro" id="IPR001387">
    <property type="entry name" value="Cro/C1-type_HTH"/>
</dbReference>
<dbReference type="EMBL" id="AUZX01009020">
    <property type="protein sequence ID" value="EQD53341.1"/>
    <property type="molecule type" value="Genomic_DNA"/>
</dbReference>
<organism evidence="2">
    <name type="scientific">mine drainage metagenome</name>
    <dbReference type="NCBI Taxonomy" id="410659"/>
    <lineage>
        <taxon>unclassified sequences</taxon>
        <taxon>metagenomes</taxon>
        <taxon>ecological metagenomes</taxon>
    </lineage>
</organism>
<dbReference type="AlphaFoldDB" id="T0ZYQ0"/>
<reference evidence="2" key="2">
    <citation type="journal article" date="2014" name="ISME J.">
        <title>Microbial stratification in low pH oxic and suboxic macroscopic growths along an acid mine drainage.</title>
        <authorList>
            <person name="Mendez-Garcia C."/>
            <person name="Mesa V."/>
            <person name="Sprenger R.R."/>
            <person name="Richter M."/>
            <person name="Diez M.S."/>
            <person name="Solano J."/>
            <person name="Bargiela R."/>
            <person name="Golyshina O.V."/>
            <person name="Manteca A."/>
            <person name="Ramos J.L."/>
            <person name="Gallego J.R."/>
            <person name="Llorente I."/>
            <person name="Martins Dos Santos V.A."/>
            <person name="Jensen O.N."/>
            <person name="Pelaez A.I."/>
            <person name="Sanchez J."/>
            <person name="Ferrer M."/>
        </authorList>
    </citation>
    <scope>NUCLEOTIDE SEQUENCE</scope>
</reference>
<dbReference type="InterPro" id="IPR010982">
    <property type="entry name" value="Lambda_DNA-bd_dom_sf"/>
</dbReference>
<protein>
    <submittedName>
        <fullName evidence="2">XRE family transcriptional regulator</fullName>
    </submittedName>
</protein>
<dbReference type="GO" id="GO:0003677">
    <property type="term" value="F:DNA binding"/>
    <property type="evidence" value="ECO:0007669"/>
    <property type="project" value="InterPro"/>
</dbReference>
<evidence type="ECO:0000313" key="2">
    <source>
        <dbReference type="EMBL" id="EQD53341.1"/>
    </source>
</evidence>
<gene>
    <name evidence="2" type="ORF">B1A_12416</name>
</gene>
<reference evidence="2" key="1">
    <citation type="submission" date="2013-08" db="EMBL/GenBank/DDBJ databases">
        <authorList>
            <person name="Mendez C."/>
            <person name="Richter M."/>
            <person name="Ferrer M."/>
            <person name="Sanchez J."/>
        </authorList>
    </citation>
    <scope>NUCLEOTIDE SEQUENCE</scope>
</reference>
<dbReference type="Gene3D" id="1.10.260.40">
    <property type="entry name" value="lambda repressor-like DNA-binding domains"/>
    <property type="match status" value="1"/>
</dbReference>
<proteinExistence type="predicted"/>
<dbReference type="SUPFAM" id="SSF47413">
    <property type="entry name" value="lambda repressor-like DNA-binding domains"/>
    <property type="match status" value="1"/>
</dbReference>
<sequence length="102" mass="11664">MKEIPEARASLRSLGERLRRARLARNDTMAIFAERLGVSEQTVRAMEHGQPTVQVGIWLDALWVLDDLQAVEKLLESRESLIELARREGTSTPRQRASRRRG</sequence>
<accession>T0ZYQ0</accession>
<dbReference type="PROSITE" id="PS50943">
    <property type="entry name" value="HTH_CROC1"/>
    <property type="match status" value="1"/>
</dbReference>
<evidence type="ECO:0000259" key="1">
    <source>
        <dbReference type="PROSITE" id="PS50943"/>
    </source>
</evidence>
<comment type="caution">
    <text evidence="2">The sequence shown here is derived from an EMBL/GenBank/DDBJ whole genome shotgun (WGS) entry which is preliminary data.</text>
</comment>
<feature type="domain" description="HTH cro/C1-type" evidence="1">
    <location>
        <begin position="18"/>
        <end position="50"/>
    </location>
</feature>